<evidence type="ECO:0000259" key="5">
    <source>
        <dbReference type="PROSITE" id="PS50977"/>
    </source>
</evidence>
<sequence>MASDDKGTARPGQSWRARMRAAAAEEIKTVARRILVEQGPGQLTIRAVAREMGLTSPAIYRYFASYDELVEALTVDLFAELTQHVRAATQRRRNQDGTEQLLGASRAFRTWALRHPREFQFMLVSPILWEEVGENQRQARTEFGSVFLALFGQVWNGREDAAAPRGDCPPDVIAKIEQFCDRCGVPLCREAAVVAIRCWVRLWGIVCMEAAGHLSAIGRRARTALFEQTMSDVLHELRC</sequence>
<evidence type="ECO:0000313" key="6">
    <source>
        <dbReference type="EMBL" id="GGM46280.1"/>
    </source>
</evidence>
<dbReference type="InterPro" id="IPR025996">
    <property type="entry name" value="MT1864/Rv1816-like_C"/>
</dbReference>
<dbReference type="Proteomes" id="UP000637578">
    <property type="component" value="Unassembled WGS sequence"/>
</dbReference>
<keyword evidence="1" id="KW-0805">Transcription regulation</keyword>
<dbReference type="InterPro" id="IPR036271">
    <property type="entry name" value="Tet_transcr_reg_TetR-rel_C_sf"/>
</dbReference>
<dbReference type="Pfam" id="PF13305">
    <property type="entry name" value="TetR_C_33"/>
    <property type="match status" value="1"/>
</dbReference>
<dbReference type="SUPFAM" id="SSF48498">
    <property type="entry name" value="Tetracyclin repressor-like, C-terminal domain"/>
    <property type="match status" value="1"/>
</dbReference>
<organism evidence="6 7">
    <name type="scientific">Longimycelium tulufanense</name>
    <dbReference type="NCBI Taxonomy" id="907463"/>
    <lineage>
        <taxon>Bacteria</taxon>
        <taxon>Bacillati</taxon>
        <taxon>Actinomycetota</taxon>
        <taxon>Actinomycetes</taxon>
        <taxon>Pseudonocardiales</taxon>
        <taxon>Pseudonocardiaceae</taxon>
        <taxon>Longimycelium</taxon>
    </lineage>
</organism>
<evidence type="ECO:0000313" key="7">
    <source>
        <dbReference type="Proteomes" id="UP000637578"/>
    </source>
</evidence>
<protein>
    <submittedName>
        <fullName evidence="6">TetR family transcriptional regulator</fullName>
    </submittedName>
</protein>
<evidence type="ECO:0000256" key="3">
    <source>
        <dbReference type="ARBA" id="ARBA00023163"/>
    </source>
</evidence>
<feature type="DNA-binding region" description="H-T-H motif" evidence="4">
    <location>
        <begin position="44"/>
        <end position="63"/>
    </location>
</feature>
<gene>
    <name evidence="6" type="ORF">GCM10012275_16650</name>
</gene>
<proteinExistence type="predicted"/>
<dbReference type="Gene3D" id="1.10.357.10">
    <property type="entry name" value="Tetracycline Repressor, domain 2"/>
    <property type="match status" value="1"/>
</dbReference>
<dbReference type="Pfam" id="PF00440">
    <property type="entry name" value="TetR_N"/>
    <property type="match status" value="1"/>
</dbReference>
<dbReference type="PANTHER" id="PTHR30055">
    <property type="entry name" value="HTH-TYPE TRANSCRIPTIONAL REGULATOR RUTR"/>
    <property type="match status" value="1"/>
</dbReference>
<dbReference type="InterPro" id="IPR001647">
    <property type="entry name" value="HTH_TetR"/>
</dbReference>
<dbReference type="PANTHER" id="PTHR30055:SF243">
    <property type="entry name" value="HTH-TYPE TRANSCRIPTIONAL REGULATOR RV1816"/>
    <property type="match status" value="1"/>
</dbReference>
<keyword evidence="2 4" id="KW-0238">DNA-binding</keyword>
<reference evidence="6" key="2">
    <citation type="submission" date="2020-09" db="EMBL/GenBank/DDBJ databases">
        <authorList>
            <person name="Sun Q."/>
            <person name="Zhou Y."/>
        </authorList>
    </citation>
    <scope>NUCLEOTIDE SEQUENCE</scope>
    <source>
        <strain evidence="6">CGMCC 4.5737</strain>
    </source>
</reference>
<reference evidence="6" key="1">
    <citation type="journal article" date="2014" name="Int. J. Syst. Evol. Microbiol.">
        <title>Complete genome sequence of Corynebacterium casei LMG S-19264T (=DSM 44701T), isolated from a smear-ripened cheese.</title>
        <authorList>
            <consortium name="US DOE Joint Genome Institute (JGI-PGF)"/>
            <person name="Walter F."/>
            <person name="Albersmeier A."/>
            <person name="Kalinowski J."/>
            <person name="Ruckert C."/>
        </authorList>
    </citation>
    <scope>NUCLEOTIDE SEQUENCE</scope>
    <source>
        <strain evidence="6">CGMCC 4.5737</strain>
    </source>
</reference>
<evidence type="ECO:0000256" key="2">
    <source>
        <dbReference type="ARBA" id="ARBA00023125"/>
    </source>
</evidence>
<dbReference type="GO" id="GO:0003700">
    <property type="term" value="F:DNA-binding transcription factor activity"/>
    <property type="evidence" value="ECO:0007669"/>
    <property type="project" value="TreeGrafter"/>
</dbReference>
<dbReference type="PRINTS" id="PR00455">
    <property type="entry name" value="HTHTETR"/>
</dbReference>
<name>A0A8J3C9L9_9PSEU</name>
<dbReference type="SUPFAM" id="SSF46689">
    <property type="entry name" value="Homeodomain-like"/>
    <property type="match status" value="1"/>
</dbReference>
<dbReference type="InterPro" id="IPR050109">
    <property type="entry name" value="HTH-type_TetR-like_transc_reg"/>
</dbReference>
<dbReference type="PROSITE" id="PS50977">
    <property type="entry name" value="HTH_TETR_2"/>
    <property type="match status" value="1"/>
</dbReference>
<comment type="caution">
    <text evidence="6">The sequence shown here is derived from an EMBL/GenBank/DDBJ whole genome shotgun (WGS) entry which is preliminary data.</text>
</comment>
<dbReference type="AlphaFoldDB" id="A0A8J3C9L9"/>
<keyword evidence="7" id="KW-1185">Reference proteome</keyword>
<dbReference type="RefSeq" id="WP_189055579.1">
    <property type="nucleotide sequence ID" value="NZ_BMMK01000005.1"/>
</dbReference>
<feature type="domain" description="HTH tetR-type" evidence="5">
    <location>
        <begin position="21"/>
        <end position="81"/>
    </location>
</feature>
<dbReference type="InterPro" id="IPR009057">
    <property type="entry name" value="Homeodomain-like_sf"/>
</dbReference>
<evidence type="ECO:0000256" key="1">
    <source>
        <dbReference type="ARBA" id="ARBA00023015"/>
    </source>
</evidence>
<keyword evidence="3" id="KW-0804">Transcription</keyword>
<evidence type="ECO:0000256" key="4">
    <source>
        <dbReference type="PROSITE-ProRule" id="PRU00335"/>
    </source>
</evidence>
<dbReference type="EMBL" id="BMMK01000005">
    <property type="protein sequence ID" value="GGM46280.1"/>
    <property type="molecule type" value="Genomic_DNA"/>
</dbReference>
<dbReference type="GO" id="GO:0000976">
    <property type="term" value="F:transcription cis-regulatory region binding"/>
    <property type="evidence" value="ECO:0007669"/>
    <property type="project" value="TreeGrafter"/>
</dbReference>
<accession>A0A8J3C9L9</accession>